<evidence type="ECO:0000313" key="1">
    <source>
        <dbReference type="EMBL" id="CAH1449695.1"/>
    </source>
</evidence>
<sequence>MNVAPFLDQFQCFDFGVERNKMDNKVGGLELQTTTNNSDRHCLNSFVIGIVCMFKDGPKVVAMCKGYLFKKV</sequence>
<evidence type="ECO:0000313" key="2">
    <source>
        <dbReference type="Proteomes" id="UP001157418"/>
    </source>
</evidence>
<accession>A0AAU9PHQ4</accession>
<proteinExistence type="predicted"/>
<name>A0AAU9PHQ4_9ASTR</name>
<protein>
    <submittedName>
        <fullName evidence="1">Uncharacterized protein</fullName>
    </submittedName>
</protein>
<reference evidence="1 2" key="1">
    <citation type="submission" date="2022-01" db="EMBL/GenBank/DDBJ databases">
        <authorList>
            <person name="Xiong W."/>
            <person name="Schranz E."/>
        </authorList>
    </citation>
    <scope>NUCLEOTIDE SEQUENCE [LARGE SCALE GENOMIC DNA]</scope>
</reference>
<dbReference type="EMBL" id="CAKMRJ010005634">
    <property type="protein sequence ID" value="CAH1449695.1"/>
    <property type="molecule type" value="Genomic_DNA"/>
</dbReference>
<keyword evidence="2" id="KW-1185">Reference proteome</keyword>
<dbReference type="Proteomes" id="UP001157418">
    <property type="component" value="Unassembled WGS sequence"/>
</dbReference>
<organism evidence="1 2">
    <name type="scientific">Lactuca virosa</name>
    <dbReference type="NCBI Taxonomy" id="75947"/>
    <lineage>
        <taxon>Eukaryota</taxon>
        <taxon>Viridiplantae</taxon>
        <taxon>Streptophyta</taxon>
        <taxon>Embryophyta</taxon>
        <taxon>Tracheophyta</taxon>
        <taxon>Spermatophyta</taxon>
        <taxon>Magnoliopsida</taxon>
        <taxon>eudicotyledons</taxon>
        <taxon>Gunneridae</taxon>
        <taxon>Pentapetalae</taxon>
        <taxon>asterids</taxon>
        <taxon>campanulids</taxon>
        <taxon>Asterales</taxon>
        <taxon>Asteraceae</taxon>
        <taxon>Cichorioideae</taxon>
        <taxon>Cichorieae</taxon>
        <taxon>Lactucinae</taxon>
        <taxon>Lactuca</taxon>
    </lineage>
</organism>
<dbReference type="AlphaFoldDB" id="A0AAU9PHQ4"/>
<gene>
    <name evidence="1" type="ORF">LVIROSA_LOCUS35166</name>
</gene>
<comment type="caution">
    <text evidence="1">The sequence shown here is derived from an EMBL/GenBank/DDBJ whole genome shotgun (WGS) entry which is preliminary data.</text>
</comment>